<reference evidence="2" key="1">
    <citation type="journal article" date="2019" name="Int. J. Syst. Evol. Microbiol.">
        <title>The Global Catalogue of Microorganisms (GCM) 10K type strain sequencing project: providing services to taxonomists for standard genome sequencing and annotation.</title>
        <authorList>
            <consortium name="The Broad Institute Genomics Platform"/>
            <consortium name="The Broad Institute Genome Sequencing Center for Infectious Disease"/>
            <person name="Wu L."/>
            <person name="Ma J."/>
        </authorList>
    </citation>
    <scope>NUCLEOTIDE SEQUENCE [LARGE SCALE GENOMIC DNA]</scope>
    <source>
        <strain evidence="2">TBRC 4489</strain>
    </source>
</reference>
<gene>
    <name evidence="1" type="ORF">ACFOWE_26555</name>
</gene>
<dbReference type="Proteomes" id="UP001595850">
    <property type="component" value="Unassembled WGS sequence"/>
</dbReference>
<dbReference type="RefSeq" id="WP_377292482.1">
    <property type="nucleotide sequence ID" value="NZ_JBHSBM010000039.1"/>
</dbReference>
<comment type="caution">
    <text evidence="1">The sequence shown here is derived from an EMBL/GenBank/DDBJ whole genome shotgun (WGS) entry which is preliminary data.</text>
</comment>
<dbReference type="EMBL" id="JBHSBM010000039">
    <property type="protein sequence ID" value="MFC4061879.1"/>
    <property type="molecule type" value="Genomic_DNA"/>
</dbReference>
<organism evidence="1 2">
    <name type="scientific">Planomonospora corallina</name>
    <dbReference type="NCBI Taxonomy" id="1806052"/>
    <lineage>
        <taxon>Bacteria</taxon>
        <taxon>Bacillati</taxon>
        <taxon>Actinomycetota</taxon>
        <taxon>Actinomycetes</taxon>
        <taxon>Streptosporangiales</taxon>
        <taxon>Streptosporangiaceae</taxon>
        <taxon>Planomonospora</taxon>
    </lineage>
</organism>
<protein>
    <submittedName>
        <fullName evidence="1">Uncharacterized protein</fullName>
    </submittedName>
</protein>
<name>A0ABV8ID66_9ACTN</name>
<evidence type="ECO:0000313" key="1">
    <source>
        <dbReference type="EMBL" id="MFC4061879.1"/>
    </source>
</evidence>
<evidence type="ECO:0000313" key="2">
    <source>
        <dbReference type="Proteomes" id="UP001595850"/>
    </source>
</evidence>
<accession>A0ABV8ID66</accession>
<proteinExistence type="predicted"/>
<keyword evidence="2" id="KW-1185">Reference proteome</keyword>
<sequence>MEAAARRVASCDCGQETSCYGCLRTRRNEYHHDQLSRGATLEVLCSLRDPA</sequence>